<organism evidence="3">
    <name type="scientific">Perkinsus marinus (strain ATCC 50983 / TXsc)</name>
    <dbReference type="NCBI Taxonomy" id="423536"/>
    <lineage>
        <taxon>Eukaryota</taxon>
        <taxon>Sar</taxon>
        <taxon>Alveolata</taxon>
        <taxon>Perkinsozoa</taxon>
        <taxon>Perkinsea</taxon>
        <taxon>Perkinsida</taxon>
        <taxon>Perkinsidae</taxon>
        <taxon>Perkinsus</taxon>
    </lineage>
</organism>
<dbReference type="GeneID" id="9062685"/>
<accession>C5KDI2</accession>
<feature type="transmembrane region" description="Helical" evidence="1">
    <location>
        <begin position="17"/>
        <end position="38"/>
    </location>
</feature>
<proteinExistence type="predicted"/>
<keyword evidence="1" id="KW-0812">Transmembrane</keyword>
<dbReference type="AlphaFoldDB" id="C5KDI2"/>
<dbReference type="RefSeq" id="XP_002785665.1">
    <property type="nucleotide sequence ID" value="XM_002785619.1"/>
</dbReference>
<protein>
    <submittedName>
        <fullName evidence="2">Uncharacterized protein</fullName>
    </submittedName>
</protein>
<name>C5KDI2_PERM5</name>
<dbReference type="EMBL" id="GG672095">
    <property type="protein sequence ID" value="EER17461.1"/>
    <property type="molecule type" value="Genomic_DNA"/>
</dbReference>
<feature type="non-terminal residue" evidence="2">
    <location>
        <position position="69"/>
    </location>
</feature>
<evidence type="ECO:0000313" key="3">
    <source>
        <dbReference type="Proteomes" id="UP000007800"/>
    </source>
</evidence>
<keyword evidence="1" id="KW-1133">Transmembrane helix</keyword>
<dbReference type="InParanoid" id="C5KDI2"/>
<reference evidence="2 3" key="1">
    <citation type="submission" date="2008-07" db="EMBL/GenBank/DDBJ databases">
        <authorList>
            <person name="El-Sayed N."/>
            <person name="Caler E."/>
            <person name="Inman J."/>
            <person name="Amedeo P."/>
            <person name="Hass B."/>
            <person name="Wortman J."/>
        </authorList>
    </citation>
    <scope>NUCLEOTIDE SEQUENCE [LARGE SCALE GENOMIC DNA]</scope>
    <source>
        <strain evidence="3">ATCC 50983 / TXsc</strain>
    </source>
</reference>
<gene>
    <name evidence="2" type="ORF">Pmar_PMAR028805</name>
</gene>
<evidence type="ECO:0000313" key="2">
    <source>
        <dbReference type="EMBL" id="EER17461.1"/>
    </source>
</evidence>
<keyword evidence="3" id="KW-1185">Reference proteome</keyword>
<evidence type="ECO:0000256" key="1">
    <source>
        <dbReference type="SAM" id="Phobius"/>
    </source>
</evidence>
<feature type="transmembrane region" description="Helical" evidence="1">
    <location>
        <begin position="44"/>
        <end position="65"/>
    </location>
</feature>
<keyword evidence="1" id="KW-0472">Membrane</keyword>
<sequence length="69" mass="7892">MRYCTPIVNWLDLVKRLAWVIGVSLLLVAWMTAEALGLSPWLQYTLLALFIFLAYFNSGCCSCIIRCMD</sequence>
<dbReference type="Proteomes" id="UP000007800">
    <property type="component" value="Unassembled WGS sequence"/>
</dbReference>